<evidence type="ECO:0000256" key="4">
    <source>
        <dbReference type="ARBA" id="ARBA00022741"/>
    </source>
</evidence>
<keyword evidence="7 9" id="KW-0030">Aminoacyl-tRNA synthetase</keyword>
<dbReference type="Pfam" id="PF02091">
    <property type="entry name" value="tRNA-synt_2e"/>
    <property type="match status" value="1"/>
</dbReference>
<dbReference type="GO" id="GO:0005829">
    <property type="term" value="C:cytosol"/>
    <property type="evidence" value="ECO:0007669"/>
    <property type="project" value="TreeGrafter"/>
</dbReference>
<dbReference type="Gene3D" id="1.20.58.180">
    <property type="entry name" value="Class II aaRS and biotin synthetases, domain 2"/>
    <property type="match status" value="1"/>
</dbReference>
<evidence type="ECO:0000256" key="3">
    <source>
        <dbReference type="ARBA" id="ARBA00022598"/>
    </source>
</evidence>
<keyword evidence="5 9" id="KW-0067">ATP-binding</keyword>
<dbReference type="InterPro" id="IPR006194">
    <property type="entry name" value="Gly-tRNA-synth_heterodimer"/>
</dbReference>
<evidence type="ECO:0000256" key="5">
    <source>
        <dbReference type="ARBA" id="ARBA00022840"/>
    </source>
</evidence>
<keyword evidence="4 9" id="KW-0547">Nucleotide-binding</keyword>
<dbReference type="eggNOG" id="COG0752">
    <property type="taxonomic scope" value="Bacteria"/>
</dbReference>
<dbReference type="PANTHER" id="PTHR30075">
    <property type="entry name" value="GLYCYL-TRNA SYNTHETASE"/>
    <property type="match status" value="1"/>
</dbReference>
<dbReference type="PANTHER" id="PTHR30075:SF2">
    <property type="entry name" value="GLYCINE--TRNA LIGASE, CHLOROPLASTIC_MITOCHONDRIAL 2"/>
    <property type="match status" value="1"/>
</dbReference>
<comment type="catalytic activity">
    <reaction evidence="8 9">
        <text>tRNA(Gly) + glycine + ATP = glycyl-tRNA(Gly) + AMP + diphosphate</text>
        <dbReference type="Rhea" id="RHEA:16013"/>
        <dbReference type="Rhea" id="RHEA-COMP:9664"/>
        <dbReference type="Rhea" id="RHEA-COMP:9683"/>
        <dbReference type="ChEBI" id="CHEBI:30616"/>
        <dbReference type="ChEBI" id="CHEBI:33019"/>
        <dbReference type="ChEBI" id="CHEBI:57305"/>
        <dbReference type="ChEBI" id="CHEBI:78442"/>
        <dbReference type="ChEBI" id="CHEBI:78522"/>
        <dbReference type="ChEBI" id="CHEBI:456215"/>
        <dbReference type="EC" id="6.1.1.14"/>
    </reaction>
</comment>
<dbReference type="Proteomes" id="UP000000249">
    <property type="component" value="Chromosome 1"/>
</dbReference>
<dbReference type="PROSITE" id="PS50861">
    <property type="entry name" value="AA_TRNA_LIGASE_II_GLYAB"/>
    <property type="match status" value="1"/>
</dbReference>
<evidence type="ECO:0000313" key="11">
    <source>
        <dbReference type="Proteomes" id="UP000000249"/>
    </source>
</evidence>
<dbReference type="PATRIC" id="fig|345073.21.peg.150"/>
<organism evidence="10 11">
    <name type="scientific">Vibrio cholerae serotype O1 (strain ATCC 39541 / Classical Ogawa 395 / O395)</name>
    <dbReference type="NCBI Taxonomy" id="345073"/>
    <lineage>
        <taxon>Bacteria</taxon>
        <taxon>Pseudomonadati</taxon>
        <taxon>Pseudomonadota</taxon>
        <taxon>Gammaproteobacteria</taxon>
        <taxon>Vibrionales</taxon>
        <taxon>Vibrionaceae</taxon>
        <taxon>Vibrio</taxon>
    </lineage>
</organism>
<dbReference type="KEGG" id="vco:VC0395_A2498"/>
<keyword evidence="3 9" id="KW-0436">Ligase</keyword>
<dbReference type="Gene3D" id="3.30.930.10">
    <property type="entry name" value="Bira Bifunctional Protein, Domain 2"/>
    <property type="match status" value="1"/>
</dbReference>
<keyword evidence="9" id="KW-0963">Cytoplasm</keyword>
<dbReference type="NCBIfam" id="TIGR00388">
    <property type="entry name" value="glyQ"/>
    <property type="match status" value="1"/>
</dbReference>
<dbReference type="EMBL" id="CP000627">
    <property type="protein sequence ID" value="ABQ21814.1"/>
    <property type="molecule type" value="Genomic_DNA"/>
</dbReference>
<evidence type="ECO:0000256" key="2">
    <source>
        <dbReference type="ARBA" id="ARBA00011209"/>
    </source>
</evidence>
<dbReference type="CDD" id="cd00733">
    <property type="entry name" value="GlyRS_alpha_core"/>
    <property type="match status" value="1"/>
</dbReference>
<dbReference type="SUPFAM" id="SSF55681">
    <property type="entry name" value="Class II aaRS and biotin synthetases"/>
    <property type="match status" value="1"/>
</dbReference>
<dbReference type="GO" id="GO:0005524">
    <property type="term" value="F:ATP binding"/>
    <property type="evidence" value="ECO:0007669"/>
    <property type="project" value="UniProtKB-UniRule"/>
</dbReference>
<dbReference type="EC" id="6.1.1.14" evidence="9"/>
<sequence length="330" mass="38103">MSGNIWVYFSVIFYQFRQKNRANLTMQKYDIKTFQGMILALQDYWAQQGCTIVQPLDMEVGAGTSHPMTCLRALGPEPIATAYVQPSRRPTDGRYGENPNRLQHYYQFQVIIKPSPDNIQELYLGSLRVLGVDPCVHDIRFVEDNWENPTLGAWGLGWEVWLNGMEVTQFTYFQQVGGLECKPVTGEITYGIERLAMYIQGVDSVYDLVWTDGPLGKVTYGDIFHQNEVEQSTYNFEHADVDFLFTYFDQCEKECKYLLELEKPLPLPAYERILKAAHAFNLLDARKAISVTERQRYILRIRNLTKSVAEAYYASREALGFPMCKKSEQK</sequence>
<dbReference type="AlphaFoldDB" id="A0A0H3AKL6"/>
<evidence type="ECO:0000256" key="8">
    <source>
        <dbReference type="ARBA" id="ARBA00047937"/>
    </source>
</evidence>
<proteinExistence type="inferred from homology"/>
<dbReference type="FunFam" id="3.30.930.10:FF:000006">
    <property type="entry name" value="Glycine--tRNA ligase alpha subunit"/>
    <property type="match status" value="1"/>
</dbReference>
<dbReference type="KEGG" id="vcr:VC395_0159"/>
<comment type="subcellular location">
    <subcellularLocation>
        <location evidence="9">Cytoplasm</location>
    </subcellularLocation>
</comment>
<protein>
    <recommendedName>
        <fullName evidence="9">Glycine--tRNA ligase alpha subunit</fullName>
        <ecNumber evidence="9">6.1.1.14</ecNumber>
    </recommendedName>
    <alternativeName>
        <fullName evidence="9">Glycyl-tRNA synthetase alpha subunit</fullName>
        <shortName evidence="9">GlyRS</shortName>
    </alternativeName>
</protein>
<dbReference type="GO" id="GO:0004820">
    <property type="term" value="F:glycine-tRNA ligase activity"/>
    <property type="evidence" value="ECO:0007669"/>
    <property type="project" value="UniProtKB-UniRule"/>
</dbReference>
<dbReference type="GO" id="GO:0006426">
    <property type="term" value="P:glycyl-tRNA aminoacylation"/>
    <property type="evidence" value="ECO:0007669"/>
    <property type="project" value="UniProtKB-UniRule"/>
</dbReference>
<dbReference type="HAMAP" id="MF_00254">
    <property type="entry name" value="Gly_tRNA_synth_alpha"/>
    <property type="match status" value="1"/>
</dbReference>
<dbReference type="InterPro" id="IPR002310">
    <property type="entry name" value="Gly-tRNA_ligase_asu"/>
</dbReference>
<evidence type="ECO:0000313" key="10">
    <source>
        <dbReference type="EMBL" id="ABQ21814.1"/>
    </source>
</evidence>
<gene>
    <name evidence="9 10" type="primary">glyQ</name>
    <name evidence="10" type="ordered locus">VC0395_A2498</name>
</gene>
<name>A0A0H3AKL6_VIBC3</name>
<evidence type="ECO:0000256" key="9">
    <source>
        <dbReference type="HAMAP-Rule" id="MF_00254"/>
    </source>
</evidence>
<accession>A0A0H3AKL6</accession>
<evidence type="ECO:0000256" key="1">
    <source>
        <dbReference type="ARBA" id="ARBA00008226"/>
    </source>
</evidence>
<comment type="similarity">
    <text evidence="1 9">Belongs to the class-II aminoacyl-tRNA synthetase family.</text>
</comment>
<dbReference type="InterPro" id="IPR045864">
    <property type="entry name" value="aa-tRNA-synth_II/BPL/LPL"/>
</dbReference>
<dbReference type="PRINTS" id="PR01044">
    <property type="entry name" value="TRNASYNTHGA"/>
</dbReference>
<comment type="subunit">
    <text evidence="2 9">Tetramer of two alpha and two beta subunits.</text>
</comment>
<evidence type="ECO:0000256" key="7">
    <source>
        <dbReference type="ARBA" id="ARBA00023146"/>
    </source>
</evidence>
<keyword evidence="6 9" id="KW-0648">Protein biosynthesis</keyword>
<evidence type="ECO:0000256" key="6">
    <source>
        <dbReference type="ARBA" id="ARBA00022917"/>
    </source>
</evidence>
<dbReference type="NCBIfam" id="NF006827">
    <property type="entry name" value="PRK09348.1"/>
    <property type="match status" value="1"/>
</dbReference>
<reference evidence="10 11" key="1">
    <citation type="submission" date="2007-03" db="EMBL/GenBank/DDBJ databases">
        <authorList>
            <person name="Heidelberg J."/>
        </authorList>
    </citation>
    <scope>NUCLEOTIDE SEQUENCE [LARGE SCALE GENOMIC DNA]</scope>
    <source>
        <strain evidence="11">ATCC 39541 / Classical Ogawa 395 / O395</strain>
    </source>
</reference>